<dbReference type="Proteomes" id="UP000030758">
    <property type="component" value="Unassembled WGS sequence"/>
</dbReference>
<keyword evidence="1" id="KW-0343">GTPase activation</keyword>
<name>A0A085NP65_9BILA</name>
<dbReference type="AlphaFoldDB" id="A0A085NP65"/>
<dbReference type="PANTHER" id="PTHR22957">
    <property type="entry name" value="TBC1 DOMAIN FAMILY MEMBER GTPASE-ACTIVATING PROTEIN"/>
    <property type="match status" value="1"/>
</dbReference>
<dbReference type="FunFam" id="1.10.8.270:FF:000011">
    <property type="entry name" value="TBC1 domain family member 5"/>
    <property type="match status" value="1"/>
</dbReference>
<protein>
    <recommendedName>
        <fullName evidence="2">Rab-GAP TBC domain-containing protein</fullName>
    </recommendedName>
</protein>
<dbReference type="GO" id="GO:0005737">
    <property type="term" value="C:cytoplasm"/>
    <property type="evidence" value="ECO:0007669"/>
    <property type="project" value="UniProtKB-ARBA"/>
</dbReference>
<dbReference type="FunFam" id="1.10.472.80:FF:000038">
    <property type="entry name" value="TBC1 domain family member 5"/>
    <property type="match status" value="1"/>
</dbReference>
<dbReference type="SUPFAM" id="SSF47923">
    <property type="entry name" value="Ypt/Rab-GAP domain of gyp1p"/>
    <property type="match status" value="2"/>
</dbReference>
<dbReference type="GO" id="GO:0005096">
    <property type="term" value="F:GTPase activator activity"/>
    <property type="evidence" value="ECO:0007669"/>
    <property type="project" value="UniProtKB-KW"/>
</dbReference>
<proteinExistence type="predicted"/>
<dbReference type="EMBL" id="KL367483">
    <property type="protein sequence ID" value="KFD71261.1"/>
    <property type="molecule type" value="Genomic_DNA"/>
</dbReference>
<evidence type="ECO:0000256" key="1">
    <source>
        <dbReference type="ARBA" id="ARBA00022468"/>
    </source>
</evidence>
<evidence type="ECO:0000259" key="2">
    <source>
        <dbReference type="PROSITE" id="PS50086"/>
    </source>
</evidence>
<reference evidence="3" key="1">
    <citation type="journal article" date="2014" name="Nat. Genet.">
        <title>Genome and transcriptome of the porcine whipworm Trichuris suis.</title>
        <authorList>
            <person name="Jex A.R."/>
            <person name="Nejsum P."/>
            <person name="Schwarz E.M."/>
            <person name="Hu L."/>
            <person name="Young N.D."/>
            <person name="Hall R.S."/>
            <person name="Korhonen P.K."/>
            <person name="Liao S."/>
            <person name="Thamsborg S."/>
            <person name="Xia J."/>
            <person name="Xu P."/>
            <person name="Wang S."/>
            <person name="Scheerlinck J.P."/>
            <person name="Hofmann A."/>
            <person name="Sternberg P.W."/>
            <person name="Wang J."/>
            <person name="Gasser R.B."/>
        </authorList>
    </citation>
    <scope>NUCLEOTIDE SEQUENCE [LARGE SCALE GENOMIC DNA]</scope>
    <source>
        <strain evidence="3">DCEP-RM93F</strain>
    </source>
</reference>
<accession>A0A085NP65</accession>
<dbReference type="PANTHER" id="PTHR22957:SF337">
    <property type="entry name" value="TBC1 DOMAIN FAMILY MEMBER 5"/>
    <property type="match status" value="1"/>
</dbReference>
<dbReference type="Gene3D" id="1.10.8.270">
    <property type="entry name" value="putative rabgap domain of human tbc1 domain family member 14 like domains"/>
    <property type="match status" value="1"/>
</dbReference>
<feature type="domain" description="Rab-GAP TBC" evidence="2">
    <location>
        <begin position="40"/>
        <end position="311"/>
    </location>
</feature>
<dbReference type="OrthoDB" id="27140at2759"/>
<sequence length="582" mass="67302">MNPTCQAPKSYCSQWSKLLSQLRLPNSVSLLQEDAYNGVIQSTKFRSIYWRLFLLCLPLQVEQWAKALAASRQYYCRLLDYISQDPRSNSASFHSDHPLSLEEDSCWKQHFMDQELKGRIRQDVNRTFPGIEYFGSTAVRETMCRLLFIYAKENPHISYKQGMHEIVGPVMFVFYSDQQAFKHIDEQLELCSLDPFERDCLANVFDEAYFEHDVYNVFLSIMKVLQPFYFQSEVRKQSFDSADGTATCPLLAKLEWIMGTLKVVNEDLYEHLKALQVPPEAYGIRWMRLLFGREFPLQDLLLIWDTIFAKSPPYQLIECIFVQMLCWIAPILLQSDYTGCLQRLMKFPTVMDVLELLRRARRLESDIGKGCLNRVINLPAPSCMLERNGSKAKGDSIFGSVFPRRPIDSDRHALPAKRQFAPAVLINTKLPNLYTKREAAVRANRELAKQPGSPEKIRYRPCDAYEQIVSLQKRCEYAADQIDRCVENMEFTAKTVDENNGTYLKKMAAELASVSRILKENKALEKPNNNQNRFPPKKVDGAVEIARESLPSDSIIEEMPTSARLMLKKENMLQVINHYPKR</sequence>
<gene>
    <name evidence="3" type="ORF">M514_04894</name>
</gene>
<dbReference type="InterPro" id="IPR000195">
    <property type="entry name" value="Rab-GAP-TBC_dom"/>
</dbReference>
<evidence type="ECO:0000313" key="3">
    <source>
        <dbReference type="EMBL" id="KFD71261.1"/>
    </source>
</evidence>
<dbReference type="Gene3D" id="1.10.472.80">
    <property type="entry name" value="Ypt/Rab-GAP domain of gyp1p, domain 3"/>
    <property type="match status" value="1"/>
</dbReference>
<dbReference type="SMART" id="SM00164">
    <property type="entry name" value="TBC"/>
    <property type="match status" value="1"/>
</dbReference>
<dbReference type="InterPro" id="IPR035969">
    <property type="entry name" value="Rab-GAP_TBC_sf"/>
</dbReference>
<organism evidence="3">
    <name type="scientific">Trichuris suis</name>
    <name type="common">pig whipworm</name>
    <dbReference type="NCBI Taxonomy" id="68888"/>
    <lineage>
        <taxon>Eukaryota</taxon>
        <taxon>Metazoa</taxon>
        <taxon>Ecdysozoa</taxon>
        <taxon>Nematoda</taxon>
        <taxon>Enoplea</taxon>
        <taxon>Dorylaimia</taxon>
        <taxon>Trichinellida</taxon>
        <taxon>Trichuridae</taxon>
        <taxon>Trichuris</taxon>
    </lineage>
</organism>
<dbReference type="PROSITE" id="PS50086">
    <property type="entry name" value="TBC_RABGAP"/>
    <property type="match status" value="1"/>
</dbReference>
<dbReference type="Pfam" id="PF00566">
    <property type="entry name" value="RabGAP-TBC"/>
    <property type="match status" value="1"/>
</dbReference>